<accession>A0A9Q1J5F8</accession>
<dbReference type="Proteomes" id="UP001152622">
    <property type="component" value="Chromosome 3"/>
</dbReference>
<reference evidence="1" key="1">
    <citation type="journal article" date="2023" name="Science">
        <title>Genome structures resolve the early diversification of teleost fishes.</title>
        <authorList>
            <person name="Parey E."/>
            <person name="Louis A."/>
            <person name="Montfort J."/>
            <person name="Bouchez O."/>
            <person name="Roques C."/>
            <person name="Iampietro C."/>
            <person name="Lluch J."/>
            <person name="Castinel A."/>
            <person name="Donnadieu C."/>
            <person name="Desvignes T."/>
            <person name="Floi Bucao C."/>
            <person name="Jouanno E."/>
            <person name="Wen M."/>
            <person name="Mejri S."/>
            <person name="Dirks R."/>
            <person name="Jansen H."/>
            <person name="Henkel C."/>
            <person name="Chen W.J."/>
            <person name="Zahm M."/>
            <person name="Cabau C."/>
            <person name="Klopp C."/>
            <person name="Thompson A.W."/>
            <person name="Robinson-Rechavi M."/>
            <person name="Braasch I."/>
            <person name="Lecointre G."/>
            <person name="Bobe J."/>
            <person name="Postlethwait J.H."/>
            <person name="Berthelot C."/>
            <person name="Roest Crollius H."/>
            <person name="Guiguen Y."/>
        </authorList>
    </citation>
    <scope>NUCLEOTIDE SEQUENCE</scope>
    <source>
        <strain evidence="1">WJC10195</strain>
    </source>
</reference>
<sequence length="231" mass="24860">MLKRYIEQQAAVSTALMSTEIRRNARDIDTLDCNDISEAEDVVKRLKPLKTATTVLCDEKLPTVSLTVPLKNMVEQSMSPSQDNSPTVAGMKAAILADILDRYAGDAYAYSGASANEGEAGTTARGPATAHRAAELREAAQGEELDLAQAGDNDQPPSKKNALEDLFGDSFIAPPESVLTGWVEKEIEMYMSGTCIPLSYCPLKWWKENSHVSNTGPSGQSIPLSSCYLGA</sequence>
<keyword evidence="2" id="KW-1185">Reference proteome</keyword>
<dbReference type="EMBL" id="JAINUF010000003">
    <property type="protein sequence ID" value="KAJ8370275.1"/>
    <property type="molecule type" value="Genomic_DNA"/>
</dbReference>
<evidence type="ECO:0000313" key="2">
    <source>
        <dbReference type="Proteomes" id="UP001152622"/>
    </source>
</evidence>
<gene>
    <name evidence="1" type="ORF">SKAU_G00103030</name>
</gene>
<evidence type="ECO:0000313" key="1">
    <source>
        <dbReference type="EMBL" id="KAJ8370275.1"/>
    </source>
</evidence>
<comment type="caution">
    <text evidence="1">The sequence shown here is derived from an EMBL/GenBank/DDBJ whole genome shotgun (WGS) entry which is preliminary data.</text>
</comment>
<proteinExistence type="predicted"/>
<name>A0A9Q1J5F8_SYNKA</name>
<protein>
    <submittedName>
        <fullName evidence="1">Uncharacterized protein</fullName>
    </submittedName>
</protein>
<dbReference type="AlphaFoldDB" id="A0A9Q1J5F8"/>
<organism evidence="1 2">
    <name type="scientific">Synaphobranchus kaupii</name>
    <name type="common">Kaup's arrowtooth eel</name>
    <dbReference type="NCBI Taxonomy" id="118154"/>
    <lineage>
        <taxon>Eukaryota</taxon>
        <taxon>Metazoa</taxon>
        <taxon>Chordata</taxon>
        <taxon>Craniata</taxon>
        <taxon>Vertebrata</taxon>
        <taxon>Euteleostomi</taxon>
        <taxon>Actinopterygii</taxon>
        <taxon>Neopterygii</taxon>
        <taxon>Teleostei</taxon>
        <taxon>Anguilliformes</taxon>
        <taxon>Synaphobranchidae</taxon>
        <taxon>Synaphobranchus</taxon>
    </lineage>
</organism>
<dbReference type="OrthoDB" id="109171at2759"/>